<evidence type="ECO:0000313" key="8">
    <source>
        <dbReference type="EMBL" id="GFH38517.1"/>
    </source>
</evidence>
<comment type="subcellular location">
    <subcellularLocation>
        <location evidence="1">Cell membrane</location>
        <topology evidence="1">Multi-pass membrane protein</topology>
    </subcellularLocation>
</comment>
<dbReference type="Gene3D" id="3.40.50.300">
    <property type="entry name" value="P-loop containing nucleotide triphosphate hydrolases"/>
    <property type="match status" value="1"/>
</dbReference>
<dbReference type="PANTHER" id="PTHR43394">
    <property type="entry name" value="ATP-DEPENDENT PERMEASE MDL1, MITOCHONDRIAL"/>
    <property type="match status" value="1"/>
</dbReference>
<feature type="domain" description="ABC transporter" evidence="6">
    <location>
        <begin position="316"/>
        <end position="570"/>
    </location>
</feature>
<keyword evidence="9" id="KW-1185">Reference proteome</keyword>
<proteinExistence type="predicted"/>
<evidence type="ECO:0000256" key="3">
    <source>
        <dbReference type="ARBA" id="ARBA00022989"/>
    </source>
</evidence>
<keyword evidence="2 5" id="KW-0812">Transmembrane</keyword>
<dbReference type="InterPro" id="IPR011527">
    <property type="entry name" value="ABC1_TM_dom"/>
</dbReference>
<organism evidence="8 9">
    <name type="scientific">Streptomyces pacificus</name>
    <dbReference type="NCBI Taxonomy" id="2705029"/>
    <lineage>
        <taxon>Bacteria</taxon>
        <taxon>Bacillati</taxon>
        <taxon>Actinomycetota</taxon>
        <taxon>Actinomycetes</taxon>
        <taxon>Kitasatosporales</taxon>
        <taxon>Streptomycetaceae</taxon>
        <taxon>Streptomyces</taxon>
    </lineage>
</organism>
<protein>
    <submittedName>
        <fullName evidence="8">ABC transporter ATP-binding protein</fullName>
    </submittedName>
</protein>
<evidence type="ECO:0000256" key="4">
    <source>
        <dbReference type="ARBA" id="ARBA00023136"/>
    </source>
</evidence>
<feature type="transmembrane region" description="Helical" evidence="5">
    <location>
        <begin position="136"/>
        <end position="159"/>
    </location>
</feature>
<dbReference type="PROSITE" id="PS50893">
    <property type="entry name" value="ABC_TRANSPORTER_2"/>
    <property type="match status" value="1"/>
</dbReference>
<comment type="caution">
    <text evidence="8">The sequence shown here is derived from an EMBL/GenBank/DDBJ whole genome shotgun (WGS) entry which is preliminary data.</text>
</comment>
<dbReference type="Gene3D" id="1.20.1560.10">
    <property type="entry name" value="ABC transporter type 1, transmembrane domain"/>
    <property type="match status" value="1"/>
</dbReference>
<reference evidence="8 9" key="1">
    <citation type="submission" date="2020-02" db="EMBL/GenBank/DDBJ databases">
        <title>Whole Genome Shotgun Sequence of Streptomyces sp. strain CWH03.</title>
        <authorList>
            <person name="Dohra H."/>
            <person name="Kodani S."/>
            <person name="Yamamura H."/>
        </authorList>
    </citation>
    <scope>NUCLEOTIDE SEQUENCE [LARGE SCALE GENOMIC DNA]</scope>
    <source>
        <strain evidence="8 9">CWH03</strain>
    </source>
</reference>
<dbReference type="CDD" id="cd07346">
    <property type="entry name" value="ABC_6TM_exporters"/>
    <property type="match status" value="1"/>
</dbReference>
<dbReference type="Pfam" id="PF00005">
    <property type="entry name" value="ABC_tran"/>
    <property type="match status" value="1"/>
</dbReference>
<gene>
    <name evidence="8" type="ORF">SCWH03_47590</name>
</gene>
<evidence type="ECO:0000259" key="7">
    <source>
        <dbReference type="PROSITE" id="PS50929"/>
    </source>
</evidence>
<dbReference type="SUPFAM" id="SSF90123">
    <property type="entry name" value="ABC transporter transmembrane region"/>
    <property type="match status" value="1"/>
</dbReference>
<keyword evidence="3 5" id="KW-1133">Transmembrane helix</keyword>
<dbReference type="InterPro" id="IPR017871">
    <property type="entry name" value="ABC_transporter-like_CS"/>
</dbReference>
<keyword evidence="8" id="KW-0067">ATP-binding</keyword>
<dbReference type="GO" id="GO:0015421">
    <property type="term" value="F:ABC-type oligopeptide transporter activity"/>
    <property type="evidence" value="ECO:0007669"/>
    <property type="project" value="TreeGrafter"/>
</dbReference>
<dbReference type="InterPro" id="IPR036640">
    <property type="entry name" value="ABC1_TM_sf"/>
</dbReference>
<dbReference type="GO" id="GO:0005524">
    <property type="term" value="F:ATP binding"/>
    <property type="evidence" value="ECO:0007669"/>
    <property type="project" value="UniProtKB-KW"/>
</dbReference>
<dbReference type="EMBL" id="BLLG01000017">
    <property type="protein sequence ID" value="GFH38517.1"/>
    <property type="molecule type" value="Genomic_DNA"/>
</dbReference>
<dbReference type="AlphaFoldDB" id="A0A6A0B3Y3"/>
<evidence type="ECO:0000256" key="5">
    <source>
        <dbReference type="SAM" id="Phobius"/>
    </source>
</evidence>
<feature type="transmembrane region" description="Helical" evidence="5">
    <location>
        <begin position="253"/>
        <end position="275"/>
    </location>
</feature>
<feature type="transmembrane region" description="Helical" evidence="5">
    <location>
        <begin position="28"/>
        <end position="53"/>
    </location>
</feature>
<dbReference type="GO" id="GO:0005886">
    <property type="term" value="C:plasma membrane"/>
    <property type="evidence" value="ECO:0007669"/>
    <property type="project" value="UniProtKB-SubCell"/>
</dbReference>
<keyword evidence="8" id="KW-0547">Nucleotide-binding</keyword>
<dbReference type="PROSITE" id="PS50929">
    <property type="entry name" value="ABC_TM1F"/>
    <property type="match status" value="1"/>
</dbReference>
<dbReference type="PROSITE" id="PS00211">
    <property type="entry name" value="ABC_TRANSPORTER_1"/>
    <property type="match status" value="1"/>
</dbReference>
<dbReference type="InterPro" id="IPR027417">
    <property type="entry name" value="P-loop_NTPase"/>
</dbReference>
<feature type="domain" description="ABC transmembrane type-1" evidence="7">
    <location>
        <begin position="29"/>
        <end position="310"/>
    </location>
</feature>
<keyword evidence="4 5" id="KW-0472">Membrane</keyword>
<dbReference type="Pfam" id="PF00664">
    <property type="entry name" value="ABC_membrane"/>
    <property type="match status" value="1"/>
</dbReference>
<dbReference type="InterPro" id="IPR039421">
    <property type="entry name" value="Type_1_exporter"/>
</dbReference>
<dbReference type="PANTHER" id="PTHR43394:SF1">
    <property type="entry name" value="ATP-BINDING CASSETTE SUB-FAMILY B MEMBER 10, MITOCHONDRIAL"/>
    <property type="match status" value="1"/>
</dbReference>
<evidence type="ECO:0000259" key="6">
    <source>
        <dbReference type="PROSITE" id="PS50893"/>
    </source>
</evidence>
<dbReference type="Proteomes" id="UP000484988">
    <property type="component" value="Unassembled WGS sequence"/>
</dbReference>
<dbReference type="GO" id="GO:0016887">
    <property type="term" value="F:ATP hydrolysis activity"/>
    <property type="evidence" value="ECO:0007669"/>
    <property type="project" value="InterPro"/>
</dbReference>
<dbReference type="InterPro" id="IPR003439">
    <property type="entry name" value="ABC_transporter-like_ATP-bd"/>
</dbReference>
<evidence type="ECO:0000256" key="1">
    <source>
        <dbReference type="ARBA" id="ARBA00004651"/>
    </source>
</evidence>
<evidence type="ECO:0000313" key="9">
    <source>
        <dbReference type="Proteomes" id="UP000484988"/>
    </source>
</evidence>
<sequence>MPVEGPMKEGPTGGRVLRDTIGHQRRRIAGASLLGMAHQGCEALVPVVIGMIIDRAVATGDAGSLLRWLLVLAVLFLVLSTCYRAAARIADGTGELAAHEWRLAVGTRVLDPRGGADTGRLPGALTAVATGDATRVGAVAAAVPYAVSALAGLTVSAVMLLRVSVPLGLLILLGVPPLLWLGHRISQPLEQRSEIEQERAAHASGVAADLVAGLRVLKGMGAEATAVSRYRRTSQDSLAAALRAARSRAWHDGAILALTGIFIAVIGLAAAHLAMSGAISVGELVAAVGLAQYLLGPFQLLTYVNGEFALGRASADRIADVLASAPAVPAGEAAPASPVAGRIRLRGLGHGALSGVDLDIAPGSVVGVVAKDPAVAHDLLLCLGRELDPAEGAVELDGVPLTALDPVSARRAILVAHHDADLFESSLLDNVRAGADAEEADLVPALSAATADEVAHALPHGTATVLTERGRSLSGGQRQRVALARALAADPPVLVVHDPTTAVDTVTETRIAARLRRLRDGRTTILVTTSPALLAATDRVVLFDGGTVAAEGRHPELVCAHEAYRSAVLA</sequence>
<dbReference type="SUPFAM" id="SSF52540">
    <property type="entry name" value="P-loop containing nucleoside triphosphate hydrolases"/>
    <property type="match status" value="1"/>
</dbReference>
<name>A0A6A0B3Y3_9ACTN</name>
<accession>A0A6A0B3Y3</accession>
<feature type="transmembrane region" description="Helical" evidence="5">
    <location>
        <begin position="65"/>
        <end position="86"/>
    </location>
</feature>
<feature type="transmembrane region" description="Helical" evidence="5">
    <location>
        <begin position="165"/>
        <end position="182"/>
    </location>
</feature>
<evidence type="ECO:0000256" key="2">
    <source>
        <dbReference type="ARBA" id="ARBA00022692"/>
    </source>
</evidence>